<reference evidence="2 3" key="2">
    <citation type="submission" date="2018-11" db="EMBL/GenBank/DDBJ databases">
        <authorList>
            <consortium name="Pathogen Informatics"/>
        </authorList>
    </citation>
    <scope>NUCLEOTIDE SEQUENCE [LARGE SCALE GENOMIC DNA]</scope>
    <source>
        <strain evidence="2 3">Egypt</strain>
    </source>
</reference>
<dbReference type="EMBL" id="UZAN01067288">
    <property type="protein sequence ID" value="VDP94339.1"/>
    <property type="molecule type" value="Genomic_DNA"/>
</dbReference>
<feature type="compositionally biased region" description="Basic residues" evidence="1">
    <location>
        <begin position="69"/>
        <end position="89"/>
    </location>
</feature>
<organism evidence="4">
    <name type="scientific">Echinostoma caproni</name>
    <dbReference type="NCBI Taxonomy" id="27848"/>
    <lineage>
        <taxon>Eukaryota</taxon>
        <taxon>Metazoa</taxon>
        <taxon>Spiralia</taxon>
        <taxon>Lophotrochozoa</taxon>
        <taxon>Platyhelminthes</taxon>
        <taxon>Trematoda</taxon>
        <taxon>Digenea</taxon>
        <taxon>Plagiorchiida</taxon>
        <taxon>Echinostomata</taxon>
        <taxon>Echinostomatoidea</taxon>
        <taxon>Echinostomatidae</taxon>
        <taxon>Echinostoma</taxon>
    </lineage>
</organism>
<name>A0A183BCX7_9TREM</name>
<sequence>MMMSCARGSAELLGLDDSSAGNGSRTGQDPDGDYSTTDHNNTSTGHVSRERSGNVTPSPRPSGPSKSAPVRRRAARLGKLKQHKHFLEA</sequence>
<proteinExistence type="predicted"/>
<accession>A0A183BCX7</accession>
<evidence type="ECO:0000256" key="1">
    <source>
        <dbReference type="SAM" id="MobiDB-lite"/>
    </source>
</evidence>
<evidence type="ECO:0000313" key="3">
    <source>
        <dbReference type="Proteomes" id="UP000272942"/>
    </source>
</evidence>
<evidence type="ECO:0000313" key="4">
    <source>
        <dbReference type="WBParaSite" id="ECPE_0001710601-mRNA-1"/>
    </source>
</evidence>
<dbReference type="Proteomes" id="UP000272942">
    <property type="component" value="Unassembled WGS sequence"/>
</dbReference>
<evidence type="ECO:0000313" key="2">
    <source>
        <dbReference type="EMBL" id="VDP94339.1"/>
    </source>
</evidence>
<keyword evidence="3" id="KW-1185">Reference proteome</keyword>
<dbReference type="WBParaSite" id="ECPE_0001710601-mRNA-1">
    <property type="protein sequence ID" value="ECPE_0001710601-mRNA-1"/>
    <property type="gene ID" value="ECPE_0001710601"/>
</dbReference>
<reference evidence="4" key="1">
    <citation type="submission" date="2016-06" db="UniProtKB">
        <authorList>
            <consortium name="WormBaseParasite"/>
        </authorList>
    </citation>
    <scope>IDENTIFICATION</scope>
</reference>
<protein>
    <submittedName>
        <fullName evidence="4">BHLH domain-containing protein</fullName>
    </submittedName>
</protein>
<dbReference type="AlphaFoldDB" id="A0A183BCX7"/>
<feature type="compositionally biased region" description="Polar residues" evidence="1">
    <location>
        <begin position="34"/>
        <end position="46"/>
    </location>
</feature>
<feature type="region of interest" description="Disordered" evidence="1">
    <location>
        <begin position="1"/>
        <end position="89"/>
    </location>
</feature>
<gene>
    <name evidence="2" type="ORF">ECPE_LOCUS17062</name>
</gene>